<comment type="similarity">
    <text evidence="3 8">Belongs to the cytochrome P450 family.</text>
</comment>
<evidence type="ECO:0000256" key="7">
    <source>
        <dbReference type="PIRSR" id="PIRSR602401-1"/>
    </source>
</evidence>
<dbReference type="Gene3D" id="1.10.630.10">
    <property type="entry name" value="Cytochrome P450"/>
    <property type="match status" value="1"/>
</dbReference>
<keyword evidence="7 8" id="KW-0349">Heme</keyword>
<sequence length="497" mass="56016">MTLGATWSICAYSLAFLSLWLVLVFIRRAYLHPLSCFPGPRLAAWTPLYKAYYEAIKGGQWVHHVDKLHEAYGDVVRVGPNELHFNDYRVYHKIFSISGQFTKDPSFYSCFGVGMSTFGLMDPEQARLSRELMSTYFSRRAVLQLESVIQSKVDKLIQLLSSRENPSDMFYAFRCATMDIITTYCFQSPLGCLDSDNFKAPLLTDIQTAVSLLWTMKSFPWIIPVIPFLPTYLGGRLQEQCQAFLNVQSFVNTAISVVQQNAALQDTRKVLQGIAGVFDCLLERFPSLGAARLFHEGLSLIQAGSDPVANTCIVGFFHVLRNPSIHSRLKKELQAAFPGPNAKPGWTELERIPYLTAILKESLRMSHGFVSPLPRVVGPLGAELAGHQIPPKTIVSISAVSVHNHRDLFPEPHRFRPERWLESKDLSQHLVAFSKGPRMCLGLNMAWAELYAFFGTMFLKLDMVLVDASPDDYADFHDYFIPIHTGKNLHIQVTQSS</sequence>
<dbReference type="Proteomes" id="UP000541558">
    <property type="component" value="Unassembled WGS sequence"/>
</dbReference>
<dbReference type="InterPro" id="IPR050121">
    <property type="entry name" value="Cytochrome_P450_monoxygenase"/>
</dbReference>
<evidence type="ECO:0000313" key="10">
    <source>
        <dbReference type="EMBL" id="KAF5333241.1"/>
    </source>
</evidence>
<keyword evidence="4 7" id="KW-0479">Metal-binding</keyword>
<dbReference type="PROSITE" id="PS00086">
    <property type="entry name" value="CYTOCHROME_P450"/>
    <property type="match status" value="1"/>
</dbReference>
<dbReference type="InterPro" id="IPR017972">
    <property type="entry name" value="Cyt_P450_CS"/>
</dbReference>
<dbReference type="GO" id="GO:0016705">
    <property type="term" value="F:oxidoreductase activity, acting on paired donors, with incorporation or reduction of molecular oxygen"/>
    <property type="evidence" value="ECO:0007669"/>
    <property type="project" value="InterPro"/>
</dbReference>
<dbReference type="PANTHER" id="PTHR24305">
    <property type="entry name" value="CYTOCHROME P450"/>
    <property type="match status" value="1"/>
</dbReference>
<keyword evidence="8" id="KW-0503">Monooxygenase</keyword>
<comment type="cofactor">
    <cofactor evidence="1 7">
        <name>heme</name>
        <dbReference type="ChEBI" id="CHEBI:30413"/>
    </cofactor>
</comment>
<comment type="caution">
    <text evidence="10">The sequence shown here is derived from an EMBL/GenBank/DDBJ whole genome shotgun (WGS) entry which is preliminary data.</text>
</comment>
<evidence type="ECO:0000256" key="5">
    <source>
        <dbReference type="ARBA" id="ARBA00023002"/>
    </source>
</evidence>
<evidence type="ECO:0008006" key="12">
    <source>
        <dbReference type="Google" id="ProtNLM"/>
    </source>
</evidence>
<feature type="binding site" description="axial binding residue" evidence="7">
    <location>
        <position position="440"/>
    </location>
    <ligand>
        <name>heme</name>
        <dbReference type="ChEBI" id="CHEBI:30413"/>
    </ligand>
    <ligandPart>
        <name>Fe</name>
        <dbReference type="ChEBI" id="CHEBI:18248"/>
    </ligandPart>
</feature>
<evidence type="ECO:0000256" key="1">
    <source>
        <dbReference type="ARBA" id="ARBA00001971"/>
    </source>
</evidence>
<organism evidence="10 11">
    <name type="scientific">Ephemerocybe angulata</name>
    <dbReference type="NCBI Taxonomy" id="980116"/>
    <lineage>
        <taxon>Eukaryota</taxon>
        <taxon>Fungi</taxon>
        <taxon>Dikarya</taxon>
        <taxon>Basidiomycota</taxon>
        <taxon>Agaricomycotina</taxon>
        <taxon>Agaricomycetes</taxon>
        <taxon>Agaricomycetidae</taxon>
        <taxon>Agaricales</taxon>
        <taxon>Agaricineae</taxon>
        <taxon>Psathyrellaceae</taxon>
        <taxon>Ephemerocybe</taxon>
    </lineage>
</organism>
<evidence type="ECO:0000256" key="3">
    <source>
        <dbReference type="ARBA" id="ARBA00010617"/>
    </source>
</evidence>
<dbReference type="InterPro" id="IPR002401">
    <property type="entry name" value="Cyt_P450_E_grp-I"/>
</dbReference>
<keyword evidence="9" id="KW-0472">Membrane</keyword>
<keyword evidence="11" id="KW-1185">Reference proteome</keyword>
<protein>
    <recommendedName>
        <fullName evidence="12">Cytochrome P450</fullName>
    </recommendedName>
</protein>
<dbReference type="PANTHER" id="PTHR24305:SF157">
    <property type="entry name" value="N-ACETYLTRYPTOPHAN 6-HYDROXYLASE IVOC-RELATED"/>
    <property type="match status" value="1"/>
</dbReference>
<dbReference type="PRINTS" id="PR00463">
    <property type="entry name" value="EP450I"/>
</dbReference>
<evidence type="ECO:0000256" key="9">
    <source>
        <dbReference type="SAM" id="Phobius"/>
    </source>
</evidence>
<gene>
    <name evidence="10" type="ORF">D9611_002305</name>
</gene>
<evidence type="ECO:0000313" key="11">
    <source>
        <dbReference type="Proteomes" id="UP000541558"/>
    </source>
</evidence>
<dbReference type="OrthoDB" id="1470350at2759"/>
<dbReference type="GO" id="GO:0004497">
    <property type="term" value="F:monooxygenase activity"/>
    <property type="evidence" value="ECO:0007669"/>
    <property type="project" value="UniProtKB-KW"/>
</dbReference>
<keyword evidence="9" id="KW-0812">Transmembrane</keyword>
<dbReference type="CDD" id="cd11062">
    <property type="entry name" value="CYP58-like"/>
    <property type="match status" value="1"/>
</dbReference>
<keyword evidence="9" id="KW-1133">Transmembrane helix</keyword>
<dbReference type="InterPro" id="IPR036396">
    <property type="entry name" value="Cyt_P450_sf"/>
</dbReference>
<feature type="transmembrane region" description="Helical" evidence="9">
    <location>
        <begin position="6"/>
        <end position="26"/>
    </location>
</feature>
<dbReference type="Pfam" id="PF00067">
    <property type="entry name" value="p450"/>
    <property type="match status" value="1"/>
</dbReference>
<keyword evidence="5 8" id="KW-0560">Oxidoreductase</keyword>
<dbReference type="AlphaFoldDB" id="A0A8H5C259"/>
<dbReference type="GO" id="GO:0020037">
    <property type="term" value="F:heme binding"/>
    <property type="evidence" value="ECO:0007669"/>
    <property type="project" value="InterPro"/>
</dbReference>
<dbReference type="InterPro" id="IPR001128">
    <property type="entry name" value="Cyt_P450"/>
</dbReference>
<evidence type="ECO:0000256" key="6">
    <source>
        <dbReference type="ARBA" id="ARBA00023004"/>
    </source>
</evidence>
<accession>A0A8H5C259</accession>
<proteinExistence type="inferred from homology"/>
<reference evidence="10 11" key="1">
    <citation type="journal article" date="2020" name="ISME J.">
        <title>Uncovering the hidden diversity of litter-decomposition mechanisms in mushroom-forming fungi.</title>
        <authorList>
            <person name="Floudas D."/>
            <person name="Bentzer J."/>
            <person name="Ahren D."/>
            <person name="Johansson T."/>
            <person name="Persson P."/>
            <person name="Tunlid A."/>
        </authorList>
    </citation>
    <scope>NUCLEOTIDE SEQUENCE [LARGE SCALE GENOMIC DNA]</scope>
    <source>
        <strain evidence="10 11">CBS 175.51</strain>
    </source>
</reference>
<dbReference type="GO" id="GO:0005506">
    <property type="term" value="F:iron ion binding"/>
    <property type="evidence" value="ECO:0007669"/>
    <property type="project" value="InterPro"/>
</dbReference>
<dbReference type="SUPFAM" id="SSF48264">
    <property type="entry name" value="Cytochrome P450"/>
    <property type="match status" value="1"/>
</dbReference>
<dbReference type="EMBL" id="JAACJK010000109">
    <property type="protein sequence ID" value="KAF5333241.1"/>
    <property type="molecule type" value="Genomic_DNA"/>
</dbReference>
<name>A0A8H5C259_9AGAR</name>
<comment type="pathway">
    <text evidence="2">Secondary metabolite biosynthesis.</text>
</comment>
<evidence type="ECO:0000256" key="4">
    <source>
        <dbReference type="ARBA" id="ARBA00022723"/>
    </source>
</evidence>
<evidence type="ECO:0000256" key="2">
    <source>
        <dbReference type="ARBA" id="ARBA00005179"/>
    </source>
</evidence>
<keyword evidence="6 7" id="KW-0408">Iron</keyword>
<evidence type="ECO:0000256" key="8">
    <source>
        <dbReference type="RuleBase" id="RU000461"/>
    </source>
</evidence>